<dbReference type="Proteomes" id="UP000181942">
    <property type="component" value="Unassembled WGS sequence"/>
</dbReference>
<organism evidence="1 2">
    <name type="scientific">Streptomyces mirabilis</name>
    <dbReference type="NCBI Taxonomy" id="68239"/>
    <lineage>
        <taxon>Bacteria</taxon>
        <taxon>Bacillati</taxon>
        <taxon>Actinomycetota</taxon>
        <taxon>Actinomycetes</taxon>
        <taxon>Kitasatosporales</taxon>
        <taxon>Streptomycetaceae</taxon>
        <taxon>Streptomyces</taxon>
    </lineage>
</organism>
<sequence>MHPSGLDYSRMPDGFDEAGLAARIHEANAALREAGFDAVPCLIDISWDRAEATVREHLQGHEFGLAVIGAGLRTLPERALLFERLVNLLTEAAPGIRLCFNTTPEDTIEALRRWIQAQTRRCRLRAVRIPSHPLGKGRWVGYVHGRPAGLG</sequence>
<protein>
    <submittedName>
        <fullName evidence="1">Uncharacterized protein</fullName>
    </submittedName>
</protein>
<gene>
    <name evidence="1" type="ORF">SAMN02787118_14541</name>
</gene>
<dbReference type="AlphaFoldDB" id="A0A1I2XE60"/>
<accession>A0A1I2XE60</accession>
<reference evidence="1 2" key="1">
    <citation type="submission" date="2016-10" db="EMBL/GenBank/DDBJ databases">
        <authorList>
            <person name="de Groot N.N."/>
        </authorList>
    </citation>
    <scope>NUCLEOTIDE SEQUENCE [LARGE SCALE GENOMIC DNA]</scope>
    <source>
        <strain evidence="1 2">OK461</strain>
    </source>
</reference>
<proteinExistence type="predicted"/>
<evidence type="ECO:0000313" key="2">
    <source>
        <dbReference type="Proteomes" id="UP000181942"/>
    </source>
</evidence>
<name>A0A1I2XE60_9ACTN</name>
<evidence type="ECO:0000313" key="1">
    <source>
        <dbReference type="EMBL" id="SFH11337.1"/>
    </source>
</evidence>
<dbReference type="EMBL" id="FONR01000045">
    <property type="protein sequence ID" value="SFH11337.1"/>
    <property type="molecule type" value="Genomic_DNA"/>
</dbReference>